<dbReference type="KEGG" id="dto:TOL2_C13060"/>
<dbReference type="Gene3D" id="3.40.1210.10">
    <property type="entry name" value="Survival protein SurE-like phosphatase/nucleotidase"/>
    <property type="match status" value="1"/>
</dbReference>
<evidence type="ECO:0000313" key="12">
    <source>
        <dbReference type="Proteomes" id="UP000007347"/>
    </source>
</evidence>
<evidence type="ECO:0000256" key="8">
    <source>
        <dbReference type="ARBA" id="ARBA00022801"/>
    </source>
</evidence>
<keyword evidence="8 9" id="KW-0378">Hydrolase</keyword>
<evidence type="ECO:0000256" key="4">
    <source>
        <dbReference type="ARBA" id="ARBA00011062"/>
    </source>
</evidence>
<dbReference type="InterPro" id="IPR036523">
    <property type="entry name" value="SurE-like_sf"/>
</dbReference>
<evidence type="ECO:0000256" key="7">
    <source>
        <dbReference type="ARBA" id="ARBA00022741"/>
    </source>
</evidence>
<name>K0N612_DESTT</name>
<dbReference type="PANTHER" id="PTHR30457">
    <property type="entry name" value="5'-NUCLEOTIDASE SURE"/>
    <property type="match status" value="1"/>
</dbReference>
<comment type="cofactor">
    <cofactor evidence="9">
        <name>a divalent metal cation</name>
        <dbReference type="ChEBI" id="CHEBI:60240"/>
    </cofactor>
    <text evidence="9">Binds 1 divalent metal cation per subunit.</text>
</comment>
<evidence type="ECO:0000256" key="2">
    <source>
        <dbReference type="ARBA" id="ARBA00001946"/>
    </source>
</evidence>
<evidence type="ECO:0000256" key="6">
    <source>
        <dbReference type="ARBA" id="ARBA00022723"/>
    </source>
</evidence>
<evidence type="ECO:0000313" key="11">
    <source>
        <dbReference type="EMBL" id="CCK79469.1"/>
    </source>
</evidence>
<dbReference type="NCBIfam" id="TIGR00087">
    <property type="entry name" value="surE"/>
    <property type="match status" value="1"/>
</dbReference>
<dbReference type="GO" id="GO:0005737">
    <property type="term" value="C:cytoplasm"/>
    <property type="evidence" value="ECO:0007669"/>
    <property type="project" value="UniProtKB-SubCell"/>
</dbReference>
<dbReference type="RefSeq" id="WP_014956816.1">
    <property type="nucleotide sequence ID" value="NC_018645.1"/>
</dbReference>
<dbReference type="GO" id="GO:0000166">
    <property type="term" value="F:nucleotide binding"/>
    <property type="evidence" value="ECO:0007669"/>
    <property type="project" value="UniProtKB-KW"/>
</dbReference>
<dbReference type="Proteomes" id="UP000007347">
    <property type="component" value="Chromosome"/>
</dbReference>
<proteinExistence type="inferred from homology"/>
<evidence type="ECO:0000259" key="10">
    <source>
        <dbReference type="Pfam" id="PF01975"/>
    </source>
</evidence>
<dbReference type="STRING" id="651182.TOL2_C13060"/>
<dbReference type="GO" id="GO:0008253">
    <property type="term" value="F:5'-nucleotidase activity"/>
    <property type="evidence" value="ECO:0007669"/>
    <property type="project" value="UniProtKB-UniRule"/>
</dbReference>
<dbReference type="FunFam" id="3.40.1210.10:FF:000001">
    <property type="entry name" value="5'/3'-nucleotidase SurE"/>
    <property type="match status" value="1"/>
</dbReference>
<keyword evidence="6 9" id="KW-0479">Metal-binding</keyword>
<dbReference type="InterPro" id="IPR002828">
    <property type="entry name" value="SurE-like_Pase/nucleotidase"/>
</dbReference>
<dbReference type="EC" id="3.1.3.5" evidence="9"/>
<comment type="similarity">
    <text evidence="4 9">Belongs to the SurE nucleotidase family.</text>
</comment>
<dbReference type="NCBIfam" id="NF001490">
    <property type="entry name" value="PRK00346.1-4"/>
    <property type="match status" value="1"/>
</dbReference>
<evidence type="ECO:0000256" key="9">
    <source>
        <dbReference type="HAMAP-Rule" id="MF_00060"/>
    </source>
</evidence>
<sequence length="250" mass="27321">MKILLTNDDGYAAPGIQVLYAALRQYHKVVLIAPDREKSAVSHGITLNDPIRMSPVRLNDGDDGYAVAGTPADCVKLGLFDLFTTPPDLIISGINPGCNAGVDINYSGTVSAAREGALNGILSLAVSIKTGKTLDFKGMSRFIVNIVDKVYYNGLPSGTFLNINAPDIPFDEVRGVKITRQSSNNLSKQFDKRVDPKNRSYYWYGRIDQVADEPDSDITAILQNYISITPVQCDITNYSVLSELEPFQLP</sequence>
<keyword evidence="5 9" id="KW-0963">Cytoplasm</keyword>
<gene>
    <name evidence="9 11" type="primary">surE</name>
    <name evidence="11" type="ordered locus">TOL2_C13060</name>
</gene>
<comment type="subcellular location">
    <subcellularLocation>
        <location evidence="3 9">Cytoplasm</location>
    </subcellularLocation>
</comment>
<dbReference type="EMBL" id="FO203503">
    <property type="protein sequence ID" value="CCK79469.1"/>
    <property type="molecule type" value="Genomic_DNA"/>
</dbReference>
<accession>K0N612</accession>
<feature type="binding site" evidence="9">
    <location>
        <position position="95"/>
    </location>
    <ligand>
        <name>a divalent metal cation</name>
        <dbReference type="ChEBI" id="CHEBI:60240"/>
    </ligand>
</feature>
<feature type="domain" description="Survival protein SurE-like phosphatase/nucleotidase" evidence="10">
    <location>
        <begin position="3"/>
        <end position="186"/>
    </location>
</feature>
<dbReference type="HAMAP" id="MF_00060">
    <property type="entry name" value="SurE"/>
    <property type="match status" value="1"/>
</dbReference>
<feature type="binding site" evidence="9">
    <location>
        <position position="39"/>
    </location>
    <ligand>
        <name>a divalent metal cation</name>
        <dbReference type="ChEBI" id="CHEBI:60240"/>
    </ligand>
</feature>
<dbReference type="AlphaFoldDB" id="K0N612"/>
<feature type="binding site" evidence="9">
    <location>
        <position position="8"/>
    </location>
    <ligand>
        <name>a divalent metal cation</name>
        <dbReference type="ChEBI" id="CHEBI:60240"/>
    </ligand>
</feature>
<protein>
    <recommendedName>
        <fullName evidence="9">5'-nucleotidase SurE</fullName>
        <ecNumber evidence="9">3.1.3.5</ecNumber>
    </recommendedName>
    <alternativeName>
        <fullName evidence="9">Nucleoside 5'-monophosphate phosphohydrolase</fullName>
    </alternativeName>
</protein>
<dbReference type="SUPFAM" id="SSF64167">
    <property type="entry name" value="SurE-like"/>
    <property type="match status" value="1"/>
</dbReference>
<organism evidence="11 12">
    <name type="scientific">Desulfobacula toluolica (strain DSM 7467 / Tol2)</name>
    <dbReference type="NCBI Taxonomy" id="651182"/>
    <lineage>
        <taxon>Bacteria</taxon>
        <taxon>Pseudomonadati</taxon>
        <taxon>Thermodesulfobacteriota</taxon>
        <taxon>Desulfobacteria</taxon>
        <taxon>Desulfobacterales</taxon>
        <taxon>Desulfobacteraceae</taxon>
        <taxon>Desulfobacula</taxon>
    </lineage>
</organism>
<dbReference type="GO" id="GO:0046872">
    <property type="term" value="F:metal ion binding"/>
    <property type="evidence" value="ECO:0007669"/>
    <property type="project" value="UniProtKB-UniRule"/>
</dbReference>
<evidence type="ECO:0000256" key="5">
    <source>
        <dbReference type="ARBA" id="ARBA00022490"/>
    </source>
</evidence>
<comment type="cofactor">
    <cofactor evidence="2">
        <name>Mg(2+)</name>
        <dbReference type="ChEBI" id="CHEBI:18420"/>
    </cofactor>
</comment>
<dbReference type="InterPro" id="IPR030048">
    <property type="entry name" value="SurE"/>
</dbReference>
<comment type="catalytic activity">
    <reaction evidence="1 9">
        <text>a ribonucleoside 5'-phosphate + H2O = a ribonucleoside + phosphate</text>
        <dbReference type="Rhea" id="RHEA:12484"/>
        <dbReference type="ChEBI" id="CHEBI:15377"/>
        <dbReference type="ChEBI" id="CHEBI:18254"/>
        <dbReference type="ChEBI" id="CHEBI:43474"/>
        <dbReference type="ChEBI" id="CHEBI:58043"/>
        <dbReference type="EC" id="3.1.3.5"/>
    </reaction>
</comment>
<dbReference type="Pfam" id="PF01975">
    <property type="entry name" value="SurE"/>
    <property type="match status" value="1"/>
</dbReference>
<feature type="binding site" evidence="9">
    <location>
        <position position="9"/>
    </location>
    <ligand>
        <name>a divalent metal cation</name>
        <dbReference type="ChEBI" id="CHEBI:60240"/>
    </ligand>
</feature>
<reference evidence="11 12" key="1">
    <citation type="journal article" date="2013" name="Environ. Microbiol.">
        <title>Complete genome, catabolic sub-proteomes and key-metabolites of Desulfobacula toluolica Tol2, a marine, aromatic compound-degrading, sulfate-reducing bacterium.</title>
        <authorList>
            <person name="Wohlbrand L."/>
            <person name="Jacob J.H."/>
            <person name="Kube M."/>
            <person name="Mussmann M."/>
            <person name="Jarling R."/>
            <person name="Beck A."/>
            <person name="Amann R."/>
            <person name="Wilkes H."/>
            <person name="Reinhardt R."/>
            <person name="Rabus R."/>
        </authorList>
    </citation>
    <scope>NUCLEOTIDE SEQUENCE [LARGE SCALE GENOMIC DNA]</scope>
    <source>
        <strain evidence="12">DSM 7467 / Tol2</strain>
    </source>
</reference>
<dbReference type="HOGENOM" id="CLU_045192_1_3_7"/>
<keyword evidence="7 9" id="KW-0547">Nucleotide-binding</keyword>
<evidence type="ECO:0000256" key="3">
    <source>
        <dbReference type="ARBA" id="ARBA00004496"/>
    </source>
</evidence>
<dbReference type="OrthoDB" id="9780815at2"/>
<dbReference type="PANTHER" id="PTHR30457:SF0">
    <property type="entry name" value="PHOSPHATASE, PUTATIVE (AFU_ORTHOLOGUE AFUA_4G01070)-RELATED"/>
    <property type="match status" value="1"/>
</dbReference>
<dbReference type="PATRIC" id="fig|651182.5.peg.1573"/>
<evidence type="ECO:0000256" key="1">
    <source>
        <dbReference type="ARBA" id="ARBA00000815"/>
    </source>
</evidence>
<comment type="function">
    <text evidence="9">Nucleotidase that shows phosphatase activity on nucleoside 5'-monophosphates.</text>
</comment>
<keyword evidence="12" id="KW-1185">Reference proteome</keyword>